<dbReference type="EMBL" id="ML995496">
    <property type="protein sequence ID" value="KAF2138574.1"/>
    <property type="molecule type" value="Genomic_DNA"/>
</dbReference>
<reference evidence="1" key="1">
    <citation type="journal article" date="2020" name="Stud. Mycol.">
        <title>101 Dothideomycetes genomes: a test case for predicting lifestyles and emergence of pathogens.</title>
        <authorList>
            <person name="Haridas S."/>
            <person name="Albert R."/>
            <person name="Binder M."/>
            <person name="Bloem J."/>
            <person name="Labutti K."/>
            <person name="Salamov A."/>
            <person name="Andreopoulos B."/>
            <person name="Baker S."/>
            <person name="Barry K."/>
            <person name="Bills G."/>
            <person name="Bluhm B."/>
            <person name="Cannon C."/>
            <person name="Castanera R."/>
            <person name="Culley D."/>
            <person name="Daum C."/>
            <person name="Ezra D."/>
            <person name="Gonzalez J."/>
            <person name="Henrissat B."/>
            <person name="Kuo A."/>
            <person name="Liang C."/>
            <person name="Lipzen A."/>
            <person name="Lutzoni F."/>
            <person name="Magnuson J."/>
            <person name="Mondo S."/>
            <person name="Nolan M."/>
            <person name="Ohm R."/>
            <person name="Pangilinan J."/>
            <person name="Park H.-J."/>
            <person name="Ramirez L."/>
            <person name="Alfaro M."/>
            <person name="Sun H."/>
            <person name="Tritt A."/>
            <person name="Yoshinaga Y."/>
            <person name="Zwiers L.-H."/>
            <person name="Turgeon B."/>
            <person name="Goodwin S."/>
            <person name="Spatafora J."/>
            <person name="Crous P."/>
            <person name="Grigoriev I."/>
        </authorList>
    </citation>
    <scope>NUCLEOTIDE SEQUENCE</scope>
    <source>
        <strain evidence="1">CBS 121167</strain>
    </source>
</reference>
<organism evidence="1 2">
    <name type="scientific">Aplosporella prunicola CBS 121167</name>
    <dbReference type="NCBI Taxonomy" id="1176127"/>
    <lineage>
        <taxon>Eukaryota</taxon>
        <taxon>Fungi</taxon>
        <taxon>Dikarya</taxon>
        <taxon>Ascomycota</taxon>
        <taxon>Pezizomycotina</taxon>
        <taxon>Dothideomycetes</taxon>
        <taxon>Dothideomycetes incertae sedis</taxon>
        <taxon>Botryosphaeriales</taxon>
        <taxon>Aplosporellaceae</taxon>
        <taxon>Aplosporella</taxon>
    </lineage>
</organism>
<name>A0A6A6B5Q4_9PEZI</name>
<dbReference type="AlphaFoldDB" id="A0A6A6B5Q4"/>
<keyword evidence="2" id="KW-1185">Reference proteome</keyword>
<gene>
    <name evidence="1" type="ORF">K452DRAFT_290716</name>
</gene>
<dbReference type="GeneID" id="54298541"/>
<dbReference type="Proteomes" id="UP000799438">
    <property type="component" value="Unassembled WGS sequence"/>
</dbReference>
<proteinExistence type="predicted"/>
<dbReference type="RefSeq" id="XP_033394287.1">
    <property type="nucleotide sequence ID" value="XM_033541045.1"/>
</dbReference>
<accession>A0A6A6B5Q4</accession>
<sequence>MRRRRRAALLFRCCPPATPSYIPNLCTTQKAAADAACTPLPLLFSSAHPQPGAKT</sequence>
<evidence type="ECO:0000313" key="1">
    <source>
        <dbReference type="EMBL" id="KAF2138574.1"/>
    </source>
</evidence>
<evidence type="ECO:0000313" key="2">
    <source>
        <dbReference type="Proteomes" id="UP000799438"/>
    </source>
</evidence>
<protein>
    <submittedName>
        <fullName evidence="1">Uncharacterized protein</fullName>
    </submittedName>
</protein>